<evidence type="ECO:0000256" key="1">
    <source>
        <dbReference type="SAM" id="SignalP"/>
    </source>
</evidence>
<comment type="caution">
    <text evidence="2">The sequence shown here is derived from an EMBL/GenBank/DDBJ whole genome shotgun (WGS) entry which is preliminary data.</text>
</comment>
<feature type="signal peptide" evidence="1">
    <location>
        <begin position="1"/>
        <end position="16"/>
    </location>
</feature>
<evidence type="ECO:0000313" key="2">
    <source>
        <dbReference type="EMBL" id="KKO75492.1"/>
    </source>
</evidence>
<sequence>MVPLLFFNVVFHIVRCQLGFSVPWKLSTIDNDAKCSDFVKEYLNTKIEKFNCTCNSSCFNDKQLNILVVFFRNSAYIYRQISNFEAKLLSKIGPTWRKKKFKKNKVIRKLNRLLKNGSYLNVCFTDTEDNLLKDKITKKFTNVVTKITFFDKHHVNISSPNSAKIILRNSITCECLLSKIFDELECEVLQKIYCKQTCEKGSSFEEFFIKLPESFSQASLQCQLLSLFTKYNSYDLFWNLLHYLTNDDQFSRYFIFYFETSSENLSSDEQMNWRTLLYHIQQYKYWDTEQVFGKNEIDFFMYIYENIFFKMNFFTKFEIISQILENNLKNKFFSFIREIKDSILSILIEHKNVIYFMISPESTYFLLMNNKEKFNNEISLYKETVSKLCNKVHAALDCIYDVTLN</sequence>
<accession>A0A0F9YSF9</accession>
<dbReference type="VEuPathDB" id="MicrosporidiaDB:AAJ76_1900014988"/>
<dbReference type="Proteomes" id="UP000034350">
    <property type="component" value="Unassembled WGS sequence"/>
</dbReference>
<dbReference type="AlphaFoldDB" id="A0A0F9YSF9"/>
<dbReference type="EMBL" id="JPQZ01000019">
    <property type="protein sequence ID" value="KKO75492.1"/>
    <property type="molecule type" value="Genomic_DNA"/>
</dbReference>
<dbReference type="GeneID" id="36319257"/>
<name>A0A0F9YSF9_9MICR</name>
<evidence type="ECO:0000313" key="3">
    <source>
        <dbReference type="Proteomes" id="UP000034350"/>
    </source>
</evidence>
<proteinExistence type="predicted"/>
<dbReference type="RefSeq" id="XP_024331234.1">
    <property type="nucleotide sequence ID" value="XM_024474341.1"/>
</dbReference>
<dbReference type="VEuPathDB" id="MicrosporidiaDB:G9O61_00g021210"/>
<gene>
    <name evidence="2" type="ORF">AAJ76_1900014988</name>
</gene>
<reference evidence="2 3" key="1">
    <citation type="journal article" date="2015" name="Environ. Microbiol.">
        <title>Genome analyses suggest the presence of polyploidy and recent human-driven expansions in eight global populations of the honeybee pathogen Nosema ceranae.</title>
        <authorList>
            <person name="Pelin A."/>
            <person name="Selman M."/>
            <person name="Aris-Brosou S."/>
            <person name="Farinelli L."/>
            <person name="Corradi N."/>
        </authorList>
    </citation>
    <scope>NUCLEOTIDE SEQUENCE [LARGE SCALE GENOMIC DNA]</scope>
    <source>
        <strain evidence="2 3">PA08 1199</strain>
    </source>
</reference>
<keyword evidence="1" id="KW-0732">Signal</keyword>
<protein>
    <submittedName>
        <fullName evidence="2">Uncharacterized protein</fullName>
    </submittedName>
</protein>
<feature type="chain" id="PRO_5002530360" evidence="1">
    <location>
        <begin position="17"/>
        <end position="405"/>
    </location>
</feature>
<dbReference type="VEuPathDB" id="MicrosporidiaDB:NCER_100838"/>
<organism evidence="2 3">
    <name type="scientific">Vairimorpha ceranae</name>
    <dbReference type="NCBI Taxonomy" id="40302"/>
    <lineage>
        <taxon>Eukaryota</taxon>
        <taxon>Fungi</taxon>
        <taxon>Fungi incertae sedis</taxon>
        <taxon>Microsporidia</taxon>
        <taxon>Nosematidae</taxon>
        <taxon>Vairimorpha</taxon>
    </lineage>
</organism>
<keyword evidence="3" id="KW-1185">Reference proteome</keyword>